<dbReference type="Proteomes" id="UP000184383">
    <property type="component" value="Unassembled WGS sequence"/>
</dbReference>
<dbReference type="GeneID" id="63748789"/>
<dbReference type="EMBL" id="KV878211">
    <property type="protein sequence ID" value="OJJ37681.1"/>
    <property type="molecule type" value="Genomic_DNA"/>
</dbReference>
<dbReference type="RefSeq" id="XP_040691357.1">
    <property type="nucleotide sequence ID" value="XM_040832941.1"/>
</dbReference>
<sequence length="333" mass="37243">MGSIDQAPAHKWLPLTPPLAAPVATPAEEEDSSPLPSSFSSEHGESSGYETEPEPEPEVESDDNEEDENEGGMSVHYRRPLYIQSDNDVGKGSDADDQDDEDSVNVNSNTNPNVHVNYYAENNDEAIHSDDDEPHYYHIEDIAQPHVHYRAVPVQPRRAYDPDVQRARRIYRAMYGGRHSNETTGEYIIGLFLFIFFGPKLAMMLLHARHTFFQKAAALAAQKAAYDALTEEFEISYVRPVSDEAVVPNIVATYHVPGEYVEDSEDEIEAAIEAYNNGPSEIDDPNETALSALFPDYENHDYDADESAYITGEDEGNFGDDEATDSGYEEYYP</sequence>
<reference evidence="3" key="1">
    <citation type="journal article" date="2017" name="Genome Biol.">
        <title>Comparative genomics reveals high biological diversity and specific adaptations in the industrially and medically important fungal genus Aspergillus.</title>
        <authorList>
            <person name="de Vries R.P."/>
            <person name="Riley R."/>
            <person name="Wiebenga A."/>
            <person name="Aguilar-Osorio G."/>
            <person name="Amillis S."/>
            <person name="Uchima C.A."/>
            <person name="Anderluh G."/>
            <person name="Asadollahi M."/>
            <person name="Askin M."/>
            <person name="Barry K."/>
            <person name="Battaglia E."/>
            <person name="Bayram O."/>
            <person name="Benocci T."/>
            <person name="Braus-Stromeyer S.A."/>
            <person name="Caldana C."/>
            <person name="Canovas D."/>
            <person name="Cerqueira G.C."/>
            <person name="Chen F."/>
            <person name="Chen W."/>
            <person name="Choi C."/>
            <person name="Clum A."/>
            <person name="Dos Santos R.A."/>
            <person name="Damasio A.R."/>
            <person name="Diallinas G."/>
            <person name="Emri T."/>
            <person name="Fekete E."/>
            <person name="Flipphi M."/>
            <person name="Freyberg S."/>
            <person name="Gallo A."/>
            <person name="Gournas C."/>
            <person name="Habgood R."/>
            <person name="Hainaut M."/>
            <person name="Harispe M.L."/>
            <person name="Henrissat B."/>
            <person name="Hilden K.S."/>
            <person name="Hope R."/>
            <person name="Hossain A."/>
            <person name="Karabika E."/>
            <person name="Karaffa L."/>
            <person name="Karanyi Z."/>
            <person name="Krasevec N."/>
            <person name="Kuo A."/>
            <person name="Kusch H."/>
            <person name="LaButti K."/>
            <person name="Lagendijk E.L."/>
            <person name="Lapidus A."/>
            <person name="Levasseur A."/>
            <person name="Lindquist E."/>
            <person name="Lipzen A."/>
            <person name="Logrieco A.F."/>
            <person name="MacCabe A."/>
            <person name="Maekelae M.R."/>
            <person name="Malavazi I."/>
            <person name="Melin P."/>
            <person name="Meyer V."/>
            <person name="Mielnichuk N."/>
            <person name="Miskei M."/>
            <person name="Molnar A.P."/>
            <person name="Mule G."/>
            <person name="Ngan C.Y."/>
            <person name="Orejas M."/>
            <person name="Orosz E."/>
            <person name="Ouedraogo J.P."/>
            <person name="Overkamp K.M."/>
            <person name="Park H.-S."/>
            <person name="Perrone G."/>
            <person name="Piumi F."/>
            <person name="Punt P.J."/>
            <person name="Ram A.F."/>
            <person name="Ramon A."/>
            <person name="Rauscher S."/>
            <person name="Record E."/>
            <person name="Riano-Pachon D.M."/>
            <person name="Robert V."/>
            <person name="Roehrig J."/>
            <person name="Ruller R."/>
            <person name="Salamov A."/>
            <person name="Salih N.S."/>
            <person name="Samson R.A."/>
            <person name="Sandor E."/>
            <person name="Sanguinetti M."/>
            <person name="Schuetze T."/>
            <person name="Sepcic K."/>
            <person name="Shelest E."/>
            <person name="Sherlock G."/>
            <person name="Sophianopoulou V."/>
            <person name="Squina F.M."/>
            <person name="Sun H."/>
            <person name="Susca A."/>
            <person name="Todd R.B."/>
            <person name="Tsang A."/>
            <person name="Unkles S.E."/>
            <person name="van de Wiele N."/>
            <person name="van Rossen-Uffink D."/>
            <person name="Oliveira J.V."/>
            <person name="Vesth T.C."/>
            <person name="Visser J."/>
            <person name="Yu J.-H."/>
            <person name="Zhou M."/>
            <person name="Andersen M.R."/>
            <person name="Archer D.B."/>
            <person name="Baker S.E."/>
            <person name="Benoit I."/>
            <person name="Brakhage A.A."/>
            <person name="Braus G.H."/>
            <person name="Fischer R."/>
            <person name="Frisvad J.C."/>
            <person name="Goldman G.H."/>
            <person name="Houbraken J."/>
            <person name="Oakley B."/>
            <person name="Pocsi I."/>
            <person name="Scazzocchio C."/>
            <person name="Seiboth B."/>
            <person name="vanKuyk P.A."/>
            <person name="Wortman J."/>
            <person name="Dyer P.S."/>
            <person name="Grigoriev I.V."/>
        </authorList>
    </citation>
    <scope>NUCLEOTIDE SEQUENCE [LARGE SCALE GENOMIC DNA]</scope>
    <source>
        <strain evidence="3">DTO 134E9</strain>
    </source>
</reference>
<name>A0A1L9RRV8_ASPWE</name>
<dbReference type="VEuPathDB" id="FungiDB:ASPWEDRAFT_27042"/>
<proteinExistence type="predicted"/>
<evidence type="ECO:0000313" key="2">
    <source>
        <dbReference type="EMBL" id="OJJ37681.1"/>
    </source>
</evidence>
<feature type="compositionally biased region" description="Low complexity" evidence="1">
    <location>
        <begin position="33"/>
        <end position="50"/>
    </location>
</feature>
<keyword evidence="3" id="KW-1185">Reference proteome</keyword>
<feature type="region of interest" description="Disordered" evidence="1">
    <location>
        <begin position="1"/>
        <end position="116"/>
    </location>
</feature>
<feature type="compositionally biased region" description="Acidic residues" evidence="1">
    <location>
        <begin position="51"/>
        <end position="70"/>
    </location>
</feature>
<feature type="compositionally biased region" description="Low complexity" evidence="1">
    <location>
        <begin position="104"/>
        <end position="116"/>
    </location>
</feature>
<feature type="region of interest" description="Disordered" evidence="1">
    <location>
        <begin position="305"/>
        <end position="333"/>
    </location>
</feature>
<evidence type="ECO:0000256" key="1">
    <source>
        <dbReference type="SAM" id="MobiDB-lite"/>
    </source>
</evidence>
<dbReference type="AlphaFoldDB" id="A0A1L9RRV8"/>
<accession>A0A1L9RRV8</accession>
<gene>
    <name evidence="2" type="ORF">ASPWEDRAFT_27042</name>
</gene>
<organism evidence="2 3">
    <name type="scientific">Aspergillus wentii DTO 134E9</name>
    <dbReference type="NCBI Taxonomy" id="1073089"/>
    <lineage>
        <taxon>Eukaryota</taxon>
        <taxon>Fungi</taxon>
        <taxon>Dikarya</taxon>
        <taxon>Ascomycota</taxon>
        <taxon>Pezizomycotina</taxon>
        <taxon>Eurotiomycetes</taxon>
        <taxon>Eurotiomycetidae</taxon>
        <taxon>Eurotiales</taxon>
        <taxon>Aspergillaceae</taxon>
        <taxon>Aspergillus</taxon>
        <taxon>Aspergillus subgen. Cremei</taxon>
    </lineage>
</organism>
<feature type="compositionally biased region" description="Acidic residues" evidence="1">
    <location>
        <begin position="312"/>
        <end position="333"/>
    </location>
</feature>
<evidence type="ECO:0000313" key="3">
    <source>
        <dbReference type="Proteomes" id="UP000184383"/>
    </source>
</evidence>
<protein>
    <submittedName>
        <fullName evidence="2">Uncharacterized protein</fullName>
    </submittedName>
</protein>